<accession>A0A6V7GZ64</accession>
<evidence type="ECO:0000313" key="1">
    <source>
        <dbReference type="EMBL" id="CAD1471678.1"/>
    </source>
</evidence>
<dbReference type="Proteomes" id="UP000752696">
    <property type="component" value="Unassembled WGS sequence"/>
</dbReference>
<name>A0A6V7GZ64_9HYME</name>
<comment type="caution">
    <text evidence="1">The sequence shown here is derived from an EMBL/GenBank/DDBJ whole genome shotgun (WGS) entry which is preliminary data.</text>
</comment>
<dbReference type="OrthoDB" id="10441506at2759"/>
<dbReference type="EMBL" id="CAJDYZ010004642">
    <property type="protein sequence ID" value="CAD1471678.1"/>
    <property type="molecule type" value="Genomic_DNA"/>
</dbReference>
<evidence type="ECO:0000313" key="2">
    <source>
        <dbReference type="Proteomes" id="UP000752696"/>
    </source>
</evidence>
<proteinExistence type="predicted"/>
<reference evidence="1" key="1">
    <citation type="submission" date="2020-07" db="EMBL/GenBank/DDBJ databases">
        <authorList>
            <person name="Nazaruddin N."/>
        </authorList>
    </citation>
    <scope>NUCLEOTIDE SEQUENCE</scope>
</reference>
<dbReference type="AlphaFoldDB" id="A0A6V7GZ64"/>
<keyword evidence="2" id="KW-1185">Reference proteome</keyword>
<gene>
    <name evidence="1" type="ORF">MHI_LOCUS247257</name>
</gene>
<protein>
    <submittedName>
        <fullName evidence="1">Uncharacterized protein</fullName>
    </submittedName>
</protein>
<organism evidence="1 2">
    <name type="scientific">Heterotrigona itama</name>
    <dbReference type="NCBI Taxonomy" id="395501"/>
    <lineage>
        <taxon>Eukaryota</taxon>
        <taxon>Metazoa</taxon>
        <taxon>Ecdysozoa</taxon>
        <taxon>Arthropoda</taxon>
        <taxon>Hexapoda</taxon>
        <taxon>Insecta</taxon>
        <taxon>Pterygota</taxon>
        <taxon>Neoptera</taxon>
        <taxon>Endopterygota</taxon>
        <taxon>Hymenoptera</taxon>
        <taxon>Apocrita</taxon>
        <taxon>Aculeata</taxon>
        <taxon>Apoidea</taxon>
        <taxon>Anthophila</taxon>
        <taxon>Apidae</taxon>
        <taxon>Heterotrigona</taxon>
    </lineage>
</organism>
<sequence>MDVYSSWHDSRAPQGPLKRMSEFLRTAGKIRNGGLLTRAPRVITSQRTVTDCAKTIKERDSGLEISERPTCMLYRWSFNKMPDRSSALAVLFC</sequence>